<dbReference type="EMBL" id="BAAFGK010000002">
    <property type="protein sequence ID" value="GAB0056406.1"/>
    <property type="molecule type" value="Genomic_DNA"/>
</dbReference>
<keyword evidence="5 9" id="KW-0560">Oxidoreductase</keyword>
<dbReference type="PROSITE" id="PS51379">
    <property type="entry name" value="4FE4S_FER_2"/>
    <property type="match status" value="1"/>
</dbReference>
<name>A0ABQ0C694_9PROT</name>
<dbReference type="SUPFAM" id="SSF54862">
    <property type="entry name" value="4Fe-4S ferredoxins"/>
    <property type="match status" value="1"/>
</dbReference>
<dbReference type="NCBIfam" id="TIGR02066">
    <property type="entry name" value="dsrB"/>
    <property type="match status" value="1"/>
</dbReference>
<evidence type="ECO:0000256" key="4">
    <source>
        <dbReference type="ARBA" id="ARBA00022723"/>
    </source>
</evidence>
<dbReference type="InterPro" id="IPR011808">
    <property type="entry name" value="DsrB"/>
</dbReference>
<organism evidence="9 10">
    <name type="scientific">Candidatus Magnetaquiglobus chichijimensis</name>
    <dbReference type="NCBI Taxonomy" id="3141448"/>
    <lineage>
        <taxon>Bacteria</taxon>
        <taxon>Pseudomonadati</taxon>
        <taxon>Pseudomonadota</taxon>
        <taxon>Magnetococcia</taxon>
        <taxon>Magnetococcales</taxon>
        <taxon>Candidatus Magnetaquicoccaceae</taxon>
        <taxon>Candidatus Magnetaquiglobus</taxon>
    </lineage>
</organism>
<comment type="cofactor">
    <cofactor evidence="2">
        <name>[4Fe-4S] cluster</name>
        <dbReference type="ChEBI" id="CHEBI:49883"/>
    </cofactor>
</comment>
<dbReference type="SUPFAM" id="SSF55124">
    <property type="entry name" value="Nitrite/Sulfite reductase N-terminal domain-like"/>
    <property type="match status" value="1"/>
</dbReference>
<dbReference type="InterPro" id="IPR006067">
    <property type="entry name" value="NO2/SO3_Rdtase_4Fe4S_dom"/>
</dbReference>
<keyword evidence="6" id="KW-0408">Iron</keyword>
<dbReference type="RefSeq" id="WP_420904115.1">
    <property type="nucleotide sequence ID" value="NZ_BAAFGK010000002.1"/>
</dbReference>
<evidence type="ECO:0000256" key="6">
    <source>
        <dbReference type="ARBA" id="ARBA00023004"/>
    </source>
</evidence>
<dbReference type="EC" id="1.8.1.22" evidence="9"/>
<reference evidence="9 10" key="1">
    <citation type="submission" date="2024-09" db="EMBL/GenBank/DDBJ databases">
        <title>Draft genome sequence of Candidatus Magnetaquicoccaceae bacterium FCR-1.</title>
        <authorList>
            <person name="Shimoshige H."/>
            <person name="Shimamura S."/>
            <person name="Taoka A."/>
            <person name="Kobayashi H."/>
            <person name="Maekawa T."/>
        </authorList>
    </citation>
    <scope>NUCLEOTIDE SEQUENCE [LARGE SCALE GENOMIC DNA]</scope>
    <source>
        <strain evidence="9 10">FCR-1</strain>
    </source>
</reference>
<keyword evidence="7" id="KW-0411">Iron-sulfur</keyword>
<dbReference type="SUPFAM" id="SSF56014">
    <property type="entry name" value="Nitrite and sulphite reductase 4Fe-4S domain-like"/>
    <property type="match status" value="1"/>
</dbReference>
<evidence type="ECO:0000256" key="7">
    <source>
        <dbReference type="ARBA" id="ARBA00023014"/>
    </source>
</evidence>
<accession>A0ABQ0C694</accession>
<keyword evidence="10" id="KW-1185">Reference proteome</keyword>
<dbReference type="Gene3D" id="3.30.70.20">
    <property type="match status" value="1"/>
</dbReference>
<feature type="domain" description="4Fe-4S ferredoxin-type" evidence="8">
    <location>
        <begin position="227"/>
        <end position="256"/>
    </location>
</feature>
<dbReference type="Gene3D" id="3.30.413.10">
    <property type="entry name" value="Sulfite Reductase Hemoprotein, domain 1"/>
    <property type="match status" value="1"/>
</dbReference>
<dbReference type="InterPro" id="IPR045169">
    <property type="entry name" value="NO2/SO3_Rdtase_4Fe4S_prot"/>
</dbReference>
<dbReference type="InterPro" id="IPR005117">
    <property type="entry name" value="NiRdtase/SiRdtase_haem-b_fer"/>
</dbReference>
<dbReference type="InterPro" id="IPR017896">
    <property type="entry name" value="4Fe4S_Fe-S-bd"/>
</dbReference>
<evidence type="ECO:0000313" key="9">
    <source>
        <dbReference type="EMBL" id="GAB0056406.1"/>
    </source>
</evidence>
<evidence type="ECO:0000256" key="2">
    <source>
        <dbReference type="ARBA" id="ARBA00001966"/>
    </source>
</evidence>
<sequence>MATERTWKTIENGPHELDEFLHPVSLKNYGKWKYHERPRPGVLKHVAESGDVLFTVRAATHRQVTVDIVRRLCDLADRFADGHLRWTVRNNVEFMTPNAANVDPLIAALEAAGHPVGGTGPSVSAIAHTQGWLHCDIPAVDASGVAKSIMDALFHDFAHEEMPNRVRLTTSCCEINCGGQADIAVVVQHTRPPRINHEILANVCEMPSTVARCPVAAIRPTTVNGKPSLMVVEEKCIYCGACFGACPAMEINHPEHSKLAIWVGGKNSNARTKPGNMKLVAHGLPNNPPRWPEVSELLKRILAAYKAGGRDWERLGEWIDRIGWKRFFEETGLPFDKFMIDNYRHARVSFNQSAHIRF</sequence>
<dbReference type="Pfam" id="PF03460">
    <property type="entry name" value="NIR_SIR_ferr"/>
    <property type="match status" value="1"/>
</dbReference>
<dbReference type="Pfam" id="PF00037">
    <property type="entry name" value="Fer4"/>
    <property type="match status" value="1"/>
</dbReference>
<keyword evidence="4" id="KW-0479">Metal-binding</keyword>
<dbReference type="PANTHER" id="PTHR11493">
    <property type="entry name" value="SULFITE REDUCTASE [NADPH] SUBUNIT BETA-RELATED"/>
    <property type="match status" value="1"/>
</dbReference>
<evidence type="ECO:0000259" key="8">
    <source>
        <dbReference type="PROSITE" id="PS51379"/>
    </source>
</evidence>
<dbReference type="PANTHER" id="PTHR11493:SF47">
    <property type="entry name" value="SULFITE REDUCTASE [NADPH] SUBUNIT BETA"/>
    <property type="match status" value="1"/>
</dbReference>
<dbReference type="InterPro" id="IPR036136">
    <property type="entry name" value="Nit/Sulf_reduc_fer-like_dom_sf"/>
</dbReference>
<evidence type="ECO:0000256" key="5">
    <source>
        <dbReference type="ARBA" id="ARBA00023002"/>
    </source>
</evidence>
<comment type="cofactor">
    <cofactor evidence="1">
        <name>siroheme</name>
        <dbReference type="ChEBI" id="CHEBI:60052"/>
    </cofactor>
</comment>
<dbReference type="InterPro" id="IPR017900">
    <property type="entry name" value="4Fe4S_Fe_S_CS"/>
</dbReference>
<gene>
    <name evidence="9" type="primary">dsrB</name>
    <name evidence="9" type="ORF">SIID45300_00712</name>
</gene>
<evidence type="ECO:0000313" key="10">
    <source>
        <dbReference type="Proteomes" id="UP001628193"/>
    </source>
</evidence>
<evidence type="ECO:0000256" key="3">
    <source>
        <dbReference type="ARBA" id="ARBA00022485"/>
    </source>
</evidence>
<protein>
    <submittedName>
        <fullName evidence="9">Dissimilatory sulfite reductase beta subunit</fullName>
        <ecNumber evidence="9">1.8.1.22</ecNumber>
    </submittedName>
</protein>
<evidence type="ECO:0000256" key="1">
    <source>
        <dbReference type="ARBA" id="ARBA00001929"/>
    </source>
</evidence>
<dbReference type="Proteomes" id="UP001628193">
    <property type="component" value="Unassembled WGS sequence"/>
</dbReference>
<dbReference type="GO" id="GO:0018551">
    <property type="term" value="F:dissimilatory sulfite reductase (NADH) activity"/>
    <property type="evidence" value="ECO:0007669"/>
    <property type="project" value="UniProtKB-EC"/>
</dbReference>
<dbReference type="Gene3D" id="3.30.70.3340">
    <property type="match status" value="1"/>
</dbReference>
<keyword evidence="3" id="KW-0004">4Fe-4S</keyword>
<proteinExistence type="predicted"/>
<comment type="caution">
    <text evidence="9">The sequence shown here is derived from an EMBL/GenBank/DDBJ whole genome shotgun (WGS) entry which is preliminary data.</text>
</comment>
<dbReference type="PROSITE" id="PS00198">
    <property type="entry name" value="4FE4S_FER_1"/>
    <property type="match status" value="1"/>
</dbReference>
<dbReference type="InterPro" id="IPR045854">
    <property type="entry name" value="NO2/SO3_Rdtase_4Fe4S_sf"/>
</dbReference>
<dbReference type="Pfam" id="PF01077">
    <property type="entry name" value="NIR_SIR"/>
    <property type="match status" value="1"/>
</dbReference>